<dbReference type="EMBL" id="ML769655">
    <property type="protein sequence ID" value="KAE9390512.1"/>
    <property type="molecule type" value="Genomic_DNA"/>
</dbReference>
<keyword evidence="2" id="KW-1185">Reference proteome</keyword>
<organism evidence="1 2">
    <name type="scientific">Gymnopus androsaceus JB14</name>
    <dbReference type="NCBI Taxonomy" id="1447944"/>
    <lineage>
        <taxon>Eukaryota</taxon>
        <taxon>Fungi</taxon>
        <taxon>Dikarya</taxon>
        <taxon>Basidiomycota</taxon>
        <taxon>Agaricomycotina</taxon>
        <taxon>Agaricomycetes</taxon>
        <taxon>Agaricomycetidae</taxon>
        <taxon>Agaricales</taxon>
        <taxon>Marasmiineae</taxon>
        <taxon>Omphalotaceae</taxon>
        <taxon>Gymnopus</taxon>
    </lineage>
</organism>
<evidence type="ECO:0008006" key="3">
    <source>
        <dbReference type="Google" id="ProtNLM"/>
    </source>
</evidence>
<dbReference type="AlphaFoldDB" id="A0A6A4GXA8"/>
<gene>
    <name evidence="1" type="ORF">BT96DRAFT_833336</name>
</gene>
<evidence type="ECO:0000313" key="2">
    <source>
        <dbReference type="Proteomes" id="UP000799118"/>
    </source>
</evidence>
<protein>
    <recommendedName>
        <fullName evidence="3">CxC6 like cysteine cluster associated with KDZ domain-containing protein</fullName>
    </recommendedName>
</protein>
<sequence length="130" mass="14723">ILSLLDFYHSQQLQLCVPHEVEQTYCYNHAMKEMNEFIHTYGQPEVDHHCNKCVRNFFKDGQGNYLRGCLSVQVQANSGSRNGGLCSLVGCNASVTSGSKTCADKEHKNSECRYYEVSEAAFCYECSYLI</sequence>
<dbReference type="Proteomes" id="UP000799118">
    <property type="component" value="Unassembled WGS sequence"/>
</dbReference>
<dbReference type="OrthoDB" id="2501483at2759"/>
<evidence type="ECO:0000313" key="1">
    <source>
        <dbReference type="EMBL" id="KAE9390512.1"/>
    </source>
</evidence>
<reference evidence="1" key="1">
    <citation type="journal article" date="2019" name="Environ. Microbiol.">
        <title>Fungal ecological strategies reflected in gene transcription - a case study of two litter decomposers.</title>
        <authorList>
            <person name="Barbi F."/>
            <person name="Kohler A."/>
            <person name="Barry K."/>
            <person name="Baskaran P."/>
            <person name="Daum C."/>
            <person name="Fauchery L."/>
            <person name="Ihrmark K."/>
            <person name="Kuo A."/>
            <person name="LaButti K."/>
            <person name="Lipzen A."/>
            <person name="Morin E."/>
            <person name="Grigoriev I.V."/>
            <person name="Henrissat B."/>
            <person name="Lindahl B."/>
            <person name="Martin F."/>
        </authorList>
    </citation>
    <scope>NUCLEOTIDE SEQUENCE</scope>
    <source>
        <strain evidence="1">JB14</strain>
    </source>
</reference>
<feature type="non-terminal residue" evidence="1">
    <location>
        <position position="1"/>
    </location>
</feature>
<name>A0A6A4GXA8_9AGAR</name>
<proteinExistence type="predicted"/>
<accession>A0A6A4GXA8</accession>